<protein>
    <submittedName>
        <fullName evidence="1">Uncharacterized protein</fullName>
    </submittedName>
</protein>
<dbReference type="EMBL" id="PPTA01000005">
    <property type="protein sequence ID" value="TFB03504.1"/>
    <property type="molecule type" value="Genomic_DNA"/>
</dbReference>
<name>A0ABY2H5D9_9HYPO</name>
<reference evidence="1 2" key="1">
    <citation type="submission" date="2018-01" db="EMBL/GenBank/DDBJ databases">
        <title>Genome characterization of the sugarcane-associated fungus Trichoderma ghanense CCMA-1212 and their application in lignocelulose bioconversion.</title>
        <authorList>
            <person name="Steindorff A.S."/>
            <person name="Mendes T.D."/>
            <person name="Vilela E.S.D."/>
            <person name="Rodrigues D.S."/>
            <person name="Formighieri E.F."/>
            <person name="Melo I.S."/>
            <person name="Favaro L.C.L."/>
        </authorList>
    </citation>
    <scope>NUCLEOTIDE SEQUENCE [LARGE SCALE GENOMIC DNA]</scope>
    <source>
        <strain evidence="1 2">CCMA-1212</strain>
    </source>
</reference>
<sequence length="657" mass="73533">MSSSGSVPLIPITSIDSANTHLDKVVPTADESASAFGFSRVHWQGLVETARSMSLSRDTLDLISLAKHGPKMPDDMEGTSELAGYAKWHLAETPKPAGPGNVLHPVRLGMKRRWDLMKHDLTECEVSDRSSFGFSDCESNGLAIMFLAWSYILSVFLLEEQRTPFVYKKGATVPSGAASSADSEFTVDLGDASDEEYRWWSALLSPGQGWKASRAKQPVWAVKYTGNVKFSMKNPRTEPLSPDIKPPSSRQAVAYLARFAAMYYLEGQARLALAMALTIPLHDRMMSTIQLPKPHLVKLEDAPPPSSLIDKEFRLLSYYMVLSSNPTFIGSALWSVFWEPAIDCNLASSWCTPIIQEIQPLIEGEDLETLGHVLAQRRPSVAPLWYGLLACGTTDTVSAIVPFLEKLYTHVPTKFTPEVAVWTDSPQSFMDLPGSGPYVQGNKISRADLWRLRHEYWNAWKGGIHFRNLPSTPFRPFGAVDAEEVELMVRGHLQCQRHEWVYSGFTWTTRSRLELTHEPRVLTTSWKQFEADSRVYTPRGGVGEPDHEVDYRASKRAVGDMFRWAATEMDPSGKHIYSHPWVEMEAHLAMGSEKKQKPKGPVRLSELSMDRIKEWVVNSGKWISHFSALQYLLVKANLTCPASEGDIEQMPEVGEAA</sequence>
<evidence type="ECO:0000313" key="1">
    <source>
        <dbReference type="EMBL" id="TFB03504.1"/>
    </source>
</evidence>
<keyword evidence="2" id="KW-1185">Reference proteome</keyword>
<organism evidence="1 2">
    <name type="scientific">Trichoderma ghanense</name>
    <dbReference type="NCBI Taxonomy" id="65468"/>
    <lineage>
        <taxon>Eukaryota</taxon>
        <taxon>Fungi</taxon>
        <taxon>Dikarya</taxon>
        <taxon>Ascomycota</taxon>
        <taxon>Pezizomycotina</taxon>
        <taxon>Sordariomycetes</taxon>
        <taxon>Hypocreomycetidae</taxon>
        <taxon>Hypocreales</taxon>
        <taxon>Hypocreaceae</taxon>
        <taxon>Trichoderma</taxon>
    </lineage>
</organism>
<dbReference type="Proteomes" id="UP001642720">
    <property type="component" value="Unassembled WGS sequence"/>
</dbReference>
<accession>A0ABY2H5D9</accession>
<dbReference type="GeneID" id="300576307"/>
<gene>
    <name evidence="1" type="ORF">CCMA1212_004559</name>
</gene>
<dbReference type="RefSeq" id="XP_073559705.1">
    <property type="nucleotide sequence ID" value="XM_073701857.1"/>
</dbReference>
<proteinExistence type="predicted"/>
<evidence type="ECO:0000313" key="2">
    <source>
        <dbReference type="Proteomes" id="UP001642720"/>
    </source>
</evidence>
<comment type="caution">
    <text evidence="1">The sequence shown here is derived from an EMBL/GenBank/DDBJ whole genome shotgun (WGS) entry which is preliminary data.</text>
</comment>